<evidence type="ECO:0000313" key="4">
    <source>
        <dbReference type="Proteomes" id="UP001168363"/>
    </source>
</evidence>
<sequence length="112" mass="12373">MDLRDDQPGKHEIGNRTFLVADVEPLDVDGVRTVEVGTALWLVGFVALLPFYGELQSQGRTWWLWTCLTGFGLGLLGLEYCRRRRATRRELDELDGHGEHGGLGEHGPAAGA</sequence>
<keyword evidence="2" id="KW-1133">Transmembrane helix</keyword>
<accession>A0ABT8TYS8</accession>
<dbReference type="Proteomes" id="UP001168363">
    <property type="component" value="Unassembled WGS sequence"/>
</dbReference>
<gene>
    <name evidence="3" type="ORF">QWJ41_17380</name>
</gene>
<dbReference type="InterPro" id="IPR019681">
    <property type="entry name" value="DUF2530"/>
</dbReference>
<feature type="transmembrane region" description="Helical" evidence="2">
    <location>
        <begin position="62"/>
        <end position="81"/>
    </location>
</feature>
<evidence type="ECO:0000256" key="2">
    <source>
        <dbReference type="SAM" id="Phobius"/>
    </source>
</evidence>
<evidence type="ECO:0000256" key="1">
    <source>
        <dbReference type="SAM" id="MobiDB-lite"/>
    </source>
</evidence>
<reference evidence="3" key="1">
    <citation type="submission" date="2023-06" db="EMBL/GenBank/DDBJ databases">
        <title>Genome sequence of Nocardioides sp. SOB44.</title>
        <authorList>
            <person name="Zhang G."/>
        </authorList>
    </citation>
    <scope>NUCLEOTIDE SEQUENCE</scope>
    <source>
        <strain evidence="3">SOB44</strain>
    </source>
</reference>
<keyword evidence="4" id="KW-1185">Reference proteome</keyword>
<feature type="compositionally biased region" description="Basic and acidic residues" evidence="1">
    <location>
        <begin position="93"/>
        <end position="103"/>
    </location>
</feature>
<name>A0ABT8TYS8_9ACTN</name>
<keyword evidence="2" id="KW-0472">Membrane</keyword>
<dbReference type="Pfam" id="PF10745">
    <property type="entry name" value="DUF2530"/>
    <property type="match status" value="1"/>
</dbReference>
<organism evidence="3 4">
    <name type="scientific">Nocardioides cremeus</name>
    <dbReference type="NCBI Taxonomy" id="3058044"/>
    <lineage>
        <taxon>Bacteria</taxon>
        <taxon>Bacillati</taxon>
        <taxon>Actinomycetota</taxon>
        <taxon>Actinomycetes</taxon>
        <taxon>Propionibacteriales</taxon>
        <taxon>Nocardioidaceae</taxon>
        <taxon>Nocardioides</taxon>
    </lineage>
</organism>
<dbReference type="EMBL" id="JAULSC010000021">
    <property type="protein sequence ID" value="MDO3397502.1"/>
    <property type="molecule type" value="Genomic_DNA"/>
</dbReference>
<comment type="caution">
    <text evidence="3">The sequence shown here is derived from an EMBL/GenBank/DDBJ whole genome shotgun (WGS) entry which is preliminary data.</text>
</comment>
<protein>
    <submittedName>
        <fullName evidence="3">DUF2530 domain-containing protein</fullName>
    </submittedName>
</protein>
<evidence type="ECO:0000313" key="3">
    <source>
        <dbReference type="EMBL" id="MDO3397502.1"/>
    </source>
</evidence>
<proteinExistence type="predicted"/>
<dbReference type="RefSeq" id="WP_302709689.1">
    <property type="nucleotide sequence ID" value="NZ_JAULSC010000021.1"/>
</dbReference>
<feature type="region of interest" description="Disordered" evidence="1">
    <location>
        <begin position="93"/>
        <end position="112"/>
    </location>
</feature>
<keyword evidence="2" id="KW-0812">Transmembrane</keyword>